<sequence length="117" mass="13178">MTVRLKRAYDPPGDGDGLRVLVDRLWPRGLAKAEAHVDFWAREVAPSTALRRWFGHDPARWSEFQSRYEAELSDNRAALASLRTRIGASPATLLYAGRDSEHTHAIVLARALERLAE</sequence>
<dbReference type="RefSeq" id="WP_307436885.1">
    <property type="nucleotide sequence ID" value="NZ_JAUSVK010000001.1"/>
</dbReference>
<comment type="caution">
    <text evidence="1">The sequence shown here is derived from an EMBL/GenBank/DDBJ whole genome shotgun (WGS) entry which is preliminary data.</text>
</comment>
<evidence type="ECO:0000313" key="1">
    <source>
        <dbReference type="EMBL" id="MDQ0396500.1"/>
    </source>
</evidence>
<dbReference type="InterPro" id="IPR052552">
    <property type="entry name" value="YeaO-like"/>
</dbReference>
<dbReference type="Pfam" id="PF22752">
    <property type="entry name" value="DUF488-N3i"/>
    <property type="match status" value="1"/>
</dbReference>
<proteinExistence type="predicted"/>
<dbReference type="Proteomes" id="UP001237448">
    <property type="component" value="Unassembled WGS sequence"/>
</dbReference>
<dbReference type="PANTHER" id="PTHR36849">
    <property type="entry name" value="CYTOPLASMIC PROTEIN-RELATED"/>
    <property type="match status" value="1"/>
</dbReference>
<organism evidence="1 2">
    <name type="scientific">Labrys monachus</name>
    <dbReference type="NCBI Taxonomy" id="217067"/>
    <lineage>
        <taxon>Bacteria</taxon>
        <taxon>Pseudomonadati</taxon>
        <taxon>Pseudomonadota</taxon>
        <taxon>Alphaproteobacteria</taxon>
        <taxon>Hyphomicrobiales</taxon>
        <taxon>Xanthobacteraceae</taxon>
        <taxon>Labrys</taxon>
    </lineage>
</organism>
<accession>A0ABU0FPG0</accession>
<evidence type="ECO:0000313" key="2">
    <source>
        <dbReference type="Proteomes" id="UP001237448"/>
    </source>
</evidence>
<keyword evidence="2" id="KW-1185">Reference proteome</keyword>
<reference evidence="1 2" key="1">
    <citation type="submission" date="2023-07" db="EMBL/GenBank/DDBJ databases">
        <title>Genomic Encyclopedia of Type Strains, Phase IV (KMG-IV): sequencing the most valuable type-strain genomes for metagenomic binning, comparative biology and taxonomic classification.</title>
        <authorList>
            <person name="Goeker M."/>
        </authorList>
    </citation>
    <scope>NUCLEOTIDE SEQUENCE [LARGE SCALE GENOMIC DNA]</scope>
    <source>
        <strain evidence="1 2">DSM 5896</strain>
    </source>
</reference>
<dbReference type="PANTHER" id="PTHR36849:SF1">
    <property type="entry name" value="CYTOPLASMIC PROTEIN"/>
    <property type="match status" value="1"/>
</dbReference>
<gene>
    <name evidence="1" type="ORF">J3R73_006292</name>
</gene>
<name>A0ABU0FPG0_9HYPH</name>
<dbReference type="EMBL" id="JAUSVK010000001">
    <property type="protein sequence ID" value="MDQ0396500.1"/>
    <property type="molecule type" value="Genomic_DNA"/>
</dbReference>
<protein>
    <submittedName>
        <fullName evidence="1">Uncharacterized protein YeaO (DUF488 family)</fullName>
    </submittedName>
</protein>